<proteinExistence type="predicted"/>
<comment type="caution">
    <text evidence="2">The sequence shown here is derived from an EMBL/GenBank/DDBJ whole genome shotgun (WGS) entry which is preliminary data.</text>
</comment>
<dbReference type="PANTHER" id="PTHR13066:SF2">
    <property type="entry name" value="GOLGIN-45"/>
    <property type="match status" value="1"/>
</dbReference>
<dbReference type="GO" id="GO:0043001">
    <property type="term" value="P:Golgi to plasma membrane protein transport"/>
    <property type="evidence" value="ECO:0007669"/>
    <property type="project" value="InterPro"/>
</dbReference>
<protein>
    <submittedName>
        <fullName evidence="2">Uncharacterized protein</fullName>
    </submittedName>
</protein>
<dbReference type="GO" id="GO:0000139">
    <property type="term" value="C:Golgi membrane"/>
    <property type="evidence" value="ECO:0007669"/>
    <property type="project" value="TreeGrafter"/>
</dbReference>
<feature type="coiled-coil region" evidence="1">
    <location>
        <begin position="99"/>
        <end position="133"/>
    </location>
</feature>
<keyword evidence="1" id="KW-0175">Coiled coil</keyword>
<name>A0A8S1EMW9_9PELO</name>
<reference evidence="2 3" key="1">
    <citation type="submission" date="2020-04" db="EMBL/GenBank/DDBJ databases">
        <authorList>
            <person name="Laetsch R D."/>
            <person name="Stevens L."/>
            <person name="Kumar S."/>
            <person name="Blaxter L. M."/>
        </authorList>
    </citation>
    <scope>NUCLEOTIDE SEQUENCE [LARGE SCALE GENOMIC DNA]</scope>
</reference>
<dbReference type="EMBL" id="CADEPM010000003">
    <property type="protein sequence ID" value="CAB3401338.1"/>
    <property type="molecule type" value="Genomic_DNA"/>
</dbReference>
<keyword evidence="3" id="KW-1185">Reference proteome</keyword>
<dbReference type="OrthoDB" id="5959043at2759"/>
<dbReference type="AlphaFoldDB" id="A0A8S1EMW9"/>
<dbReference type="GO" id="GO:0007030">
    <property type="term" value="P:Golgi organization"/>
    <property type="evidence" value="ECO:0007669"/>
    <property type="project" value="InterPro"/>
</dbReference>
<evidence type="ECO:0000313" key="3">
    <source>
        <dbReference type="Proteomes" id="UP000494206"/>
    </source>
</evidence>
<dbReference type="PANTHER" id="PTHR13066">
    <property type="entry name" value="BASIC LEUCINE ZIPPER NUCLEAR FACTOR 1 BLZF1 PROTEIN"/>
    <property type="match status" value="1"/>
</dbReference>
<organism evidence="2 3">
    <name type="scientific">Caenorhabditis bovis</name>
    <dbReference type="NCBI Taxonomy" id="2654633"/>
    <lineage>
        <taxon>Eukaryota</taxon>
        <taxon>Metazoa</taxon>
        <taxon>Ecdysozoa</taxon>
        <taxon>Nematoda</taxon>
        <taxon>Chromadorea</taxon>
        <taxon>Rhabditida</taxon>
        <taxon>Rhabditina</taxon>
        <taxon>Rhabditomorpha</taxon>
        <taxon>Rhabditoidea</taxon>
        <taxon>Rhabditidae</taxon>
        <taxon>Peloderinae</taxon>
        <taxon>Caenorhabditis</taxon>
    </lineage>
</organism>
<evidence type="ECO:0000256" key="1">
    <source>
        <dbReference type="SAM" id="Coils"/>
    </source>
</evidence>
<sequence length="250" mass="29299">MDLLDLYHAHDYALSEPDEEVIEEIKEIPDVNQKPKQRKAKFVPWEPYKAAVSHEIKGTKCPDRLPELIAYSLQKRAEPNNNEIGERVLTDTRKLKNPSVKLTRNEEILNEELKKLTDELRIEQKINEELKRLMIATLNEELQLVNEDEQLDQVRIDRDIWKCKFLAQSIRCDELTAKNEFILKILLKAQEIVRQKHPDDPDAKDLLNLDLKQFFARSPCEEIVRRNPARYTNLTISCCKNCSGKEIQLL</sequence>
<dbReference type="Proteomes" id="UP000494206">
    <property type="component" value="Unassembled WGS sequence"/>
</dbReference>
<accession>A0A8S1EMW9</accession>
<dbReference type="InterPro" id="IPR027095">
    <property type="entry name" value="Golgin-45"/>
</dbReference>
<gene>
    <name evidence="2" type="ORF">CBOVIS_LOCUS4097</name>
</gene>
<evidence type="ECO:0000313" key="2">
    <source>
        <dbReference type="EMBL" id="CAB3401338.1"/>
    </source>
</evidence>